<dbReference type="PANTHER" id="PTHR11545">
    <property type="entry name" value="RIBOSOMAL PROTEIN L13"/>
    <property type="match status" value="1"/>
</dbReference>
<dbReference type="GO" id="GO:0022625">
    <property type="term" value="C:cytosolic large ribosomal subunit"/>
    <property type="evidence" value="ECO:0007669"/>
    <property type="project" value="TreeGrafter"/>
</dbReference>
<keyword evidence="3 6" id="KW-0689">Ribosomal protein</keyword>
<sequence>MLTRQTTSLKPAEVKKAWVLIDADGLVLGRLASLVANRLRGKHKAQFTPHVDCGDHVVIINARKIRVTGAKAEQKVFYWHTGYAGGIKQRTVRERLESKYPERVIEKAVERMITRGPLGRQQMRNLHVYAGAEHPHAGQTPEALDVAALNRKNSVLVKKVA</sequence>
<comment type="function">
    <text evidence="6">This protein is one of the early assembly proteins of the 50S ribosomal subunit, although it is not seen to bind rRNA by itself. It is important during the early stages of 50S assembly.</text>
</comment>
<dbReference type="RefSeq" id="WP_168042754.1">
    <property type="nucleotide sequence ID" value="NZ_JABBKX010000009.1"/>
</dbReference>
<comment type="subunit">
    <text evidence="2 6">Part of the 50S ribosomal subunit.</text>
</comment>
<accession>A0A848EJY9</accession>
<dbReference type="InterPro" id="IPR036899">
    <property type="entry name" value="Ribosomal_uL13_sf"/>
</dbReference>
<keyword evidence="4 6" id="KW-0687">Ribonucleoprotein</keyword>
<gene>
    <name evidence="6 7" type="primary">rplM</name>
    <name evidence="7" type="ORF">GWK16_21285</name>
</gene>
<dbReference type="InterPro" id="IPR005823">
    <property type="entry name" value="Ribosomal_uL13_bac-type"/>
</dbReference>
<name>A0A848EJY9_9PROT</name>
<evidence type="ECO:0000256" key="2">
    <source>
        <dbReference type="ARBA" id="ARBA00011838"/>
    </source>
</evidence>
<evidence type="ECO:0000256" key="6">
    <source>
        <dbReference type="HAMAP-Rule" id="MF_01366"/>
    </source>
</evidence>
<dbReference type="FunFam" id="3.90.1180.10:FF:000001">
    <property type="entry name" value="50S ribosomal protein L13"/>
    <property type="match status" value="1"/>
</dbReference>
<dbReference type="HAMAP" id="MF_01366">
    <property type="entry name" value="Ribosomal_uL13"/>
    <property type="match status" value="1"/>
</dbReference>
<dbReference type="PANTHER" id="PTHR11545:SF2">
    <property type="entry name" value="LARGE RIBOSOMAL SUBUNIT PROTEIN UL13M"/>
    <property type="match status" value="1"/>
</dbReference>
<dbReference type="InterPro" id="IPR005822">
    <property type="entry name" value="Ribosomal_uL13"/>
</dbReference>
<dbReference type="AlphaFoldDB" id="A0A848EJY9"/>
<dbReference type="GO" id="GO:0003735">
    <property type="term" value="F:structural constituent of ribosome"/>
    <property type="evidence" value="ECO:0007669"/>
    <property type="project" value="InterPro"/>
</dbReference>
<evidence type="ECO:0000256" key="1">
    <source>
        <dbReference type="ARBA" id="ARBA00006227"/>
    </source>
</evidence>
<dbReference type="CDD" id="cd00392">
    <property type="entry name" value="Ribosomal_L13"/>
    <property type="match status" value="1"/>
</dbReference>
<dbReference type="SUPFAM" id="SSF52161">
    <property type="entry name" value="Ribosomal protein L13"/>
    <property type="match status" value="1"/>
</dbReference>
<dbReference type="Gene3D" id="3.90.1180.10">
    <property type="entry name" value="Ribosomal protein L13"/>
    <property type="match status" value="1"/>
</dbReference>
<evidence type="ECO:0000313" key="8">
    <source>
        <dbReference type="Proteomes" id="UP000548582"/>
    </source>
</evidence>
<reference evidence="7 8" key="1">
    <citation type="submission" date="2020-03" db="EMBL/GenBank/DDBJ databases">
        <authorList>
            <person name="Sun Q."/>
        </authorList>
    </citation>
    <scope>NUCLEOTIDE SEQUENCE [LARGE SCALE GENOMIC DNA]</scope>
    <source>
        <strain evidence="7 8">JC162</strain>
    </source>
</reference>
<protein>
    <recommendedName>
        <fullName evidence="5 6">Large ribosomal subunit protein uL13</fullName>
    </recommendedName>
</protein>
<dbReference type="PIRSF" id="PIRSF002181">
    <property type="entry name" value="Ribosomal_L13"/>
    <property type="match status" value="1"/>
</dbReference>
<dbReference type="EMBL" id="JABBKX010000009">
    <property type="protein sequence ID" value="NMJ43795.1"/>
    <property type="molecule type" value="Genomic_DNA"/>
</dbReference>
<dbReference type="GO" id="GO:0006412">
    <property type="term" value="P:translation"/>
    <property type="evidence" value="ECO:0007669"/>
    <property type="project" value="UniProtKB-UniRule"/>
</dbReference>
<dbReference type="GO" id="GO:0003729">
    <property type="term" value="F:mRNA binding"/>
    <property type="evidence" value="ECO:0007669"/>
    <property type="project" value="TreeGrafter"/>
</dbReference>
<dbReference type="NCBIfam" id="TIGR01066">
    <property type="entry name" value="rplM_bact"/>
    <property type="match status" value="1"/>
</dbReference>
<comment type="caution">
    <text evidence="7">The sequence shown here is derived from an EMBL/GenBank/DDBJ whole genome shotgun (WGS) entry which is preliminary data.</text>
</comment>
<comment type="similarity">
    <text evidence="1 6">Belongs to the universal ribosomal protein uL13 family.</text>
</comment>
<dbReference type="Proteomes" id="UP000548582">
    <property type="component" value="Unassembled WGS sequence"/>
</dbReference>
<evidence type="ECO:0000256" key="5">
    <source>
        <dbReference type="ARBA" id="ARBA00035201"/>
    </source>
</evidence>
<evidence type="ECO:0000256" key="3">
    <source>
        <dbReference type="ARBA" id="ARBA00022980"/>
    </source>
</evidence>
<dbReference type="GO" id="GO:0017148">
    <property type="term" value="P:negative regulation of translation"/>
    <property type="evidence" value="ECO:0007669"/>
    <property type="project" value="TreeGrafter"/>
</dbReference>
<evidence type="ECO:0000256" key="4">
    <source>
        <dbReference type="ARBA" id="ARBA00023274"/>
    </source>
</evidence>
<organism evidence="7 8">
    <name type="scientific">Neoroseomonas marina</name>
    <dbReference type="NCBI Taxonomy" id="1232220"/>
    <lineage>
        <taxon>Bacteria</taxon>
        <taxon>Pseudomonadati</taxon>
        <taxon>Pseudomonadota</taxon>
        <taxon>Alphaproteobacteria</taxon>
        <taxon>Acetobacterales</taxon>
        <taxon>Acetobacteraceae</taxon>
        <taxon>Neoroseomonas</taxon>
    </lineage>
</organism>
<evidence type="ECO:0000313" key="7">
    <source>
        <dbReference type="EMBL" id="NMJ43795.1"/>
    </source>
</evidence>
<keyword evidence="8" id="KW-1185">Reference proteome</keyword>
<proteinExistence type="inferred from homology"/>
<dbReference type="Pfam" id="PF00572">
    <property type="entry name" value="Ribosomal_L13"/>
    <property type="match status" value="1"/>
</dbReference>